<dbReference type="Proteomes" id="UP000009070">
    <property type="component" value="Segment"/>
</dbReference>
<evidence type="ECO:0000313" key="2">
    <source>
        <dbReference type="EMBL" id="AAQ14714.1"/>
    </source>
</evidence>
<organismHost>
    <name type="scientific">Salmonella</name>
    <dbReference type="NCBI Taxonomy" id="590"/>
</organismHost>
<keyword evidence="1" id="KW-0812">Transmembrane</keyword>
<accession>Q6KGA6</accession>
<keyword evidence="1" id="KW-0472">Membrane</keyword>
<proteinExistence type="predicted"/>
<keyword evidence="1" id="KW-1133">Transmembrane helix</keyword>
<organism evidence="2 3">
    <name type="scientific">Salmonella phage Felix O1 (isolate Felix O1-VT1)</name>
    <name type="common">Bacteriophage Felix O1</name>
    <dbReference type="NCBI Taxonomy" id="1283336"/>
    <lineage>
        <taxon>Viruses</taxon>
        <taxon>Duplodnaviria</taxon>
        <taxon>Heunggongvirae</taxon>
        <taxon>Uroviricota</taxon>
        <taxon>Caudoviricetes</taxon>
        <taxon>Andersonviridae</taxon>
        <taxon>Ounavirinae</taxon>
        <taxon>Felixounavirus</taxon>
        <taxon>Felixounavirus felixO1</taxon>
    </lineage>
</organism>
<protein>
    <submittedName>
        <fullName evidence="2">Uncharacterized protein</fullName>
    </submittedName>
</protein>
<feature type="transmembrane region" description="Helical" evidence="1">
    <location>
        <begin position="82"/>
        <end position="103"/>
    </location>
</feature>
<reference evidence="2 3" key="1">
    <citation type="submission" date="2000-11" db="EMBL/GenBank/DDBJ databases">
        <title>Bacteriophage Felix O1: Genetic Characterization.</title>
        <authorList>
            <person name="Sriranganathan N."/>
            <person name="Whichard J.M."/>
            <person name="Pierson F.W."/>
            <person name="Kapur V."/>
            <person name="Weigt L.A."/>
        </authorList>
    </citation>
    <scope>NUCLEOTIDE SEQUENCE [LARGE SCALE GENOMIC DNA]</scope>
    <source>
        <strain evidence="2">Felix O1-VT1</strain>
    </source>
</reference>
<evidence type="ECO:0000256" key="1">
    <source>
        <dbReference type="SAM" id="Phobius"/>
    </source>
</evidence>
<keyword evidence="3" id="KW-1185">Reference proteome</keyword>
<sequence length="123" mass="14872">MVCCVFFSDFTVIFNTIKTKHSQFIFIKFRFTISTVTASVRYKSINDKLFLNRFCQNIVLKSVEVSRKNHTTKRTVTNCDIWMNYVIVLVIFMFIRCLSFDFLHRLLNSYTLTIYFFNQHYRE</sequence>
<dbReference type="EMBL" id="AF320576">
    <property type="protein sequence ID" value="AAQ14714.1"/>
    <property type="molecule type" value="Genomic_DNA"/>
</dbReference>
<evidence type="ECO:0000313" key="3">
    <source>
        <dbReference type="Proteomes" id="UP000009070"/>
    </source>
</evidence>
<name>Q6KGA6_BPFO1</name>